<keyword evidence="1" id="KW-0812">Transmembrane</keyword>
<feature type="transmembrane region" description="Helical" evidence="1">
    <location>
        <begin position="106"/>
        <end position="132"/>
    </location>
</feature>
<dbReference type="RefSeq" id="WP_204920083.1">
    <property type="nucleotide sequence ID" value="NZ_BAAAQP010000003.1"/>
</dbReference>
<keyword evidence="3" id="KW-1185">Reference proteome</keyword>
<dbReference type="EMBL" id="JAFBCF010000001">
    <property type="protein sequence ID" value="MBM7800737.1"/>
    <property type="molecule type" value="Genomic_DNA"/>
</dbReference>
<proteinExistence type="predicted"/>
<sequence>MVWPNLPVLVCGSLIVALGWSLIRALSPQLGWVTLIGLGLVVVPVFAALLCGCEGLLVDERFGLAELLHGLKVAYLPAVKVTAAPMVTVLLTLVALKLWLLSGQTWMLVSVGLGGALSTVAVYTAVVALPLFVRTSPRLIEGWLVAFFIAARNPVPVLAVLSALSLGIWASAYLSFAMILLLPGPLALVWAAGVAAATARSRSQLA</sequence>
<comment type="caution">
    <text evidence="2">The sequence shown here is derived from an EMBL/GenBank/DDBJ whole genome shotgun (WGS) entry which is preliminary data.</text>
</comment>
<protein>
    <submittedName>
        <fullName evidence="2">Uncharacterized protein</fullName>
    </submittedName>
</protein>
<evidence type="ECO:0000313" key="3">
    <source>
        <dbReference type="Proteomes" id="UP000704762"/>
    </source>
</evidence>
<name>A0ABS2RQG7_9ACTN</name>
<feature type="transmembrane region" description="Helical" evidence="1">
    <location>
        <begin position="78"/>
        <end position="100"/>
    </location>
</feature>
<feature type="transmembrane region" description="Helical" evidence="1">
    <location>
        <begin position="35"/>
        <end position="57"/>
    </location>
</feature>
<accession>A0ABS2RQG7</accession>
<gene>
    <name evidence="2" type="ORF">JOE57_003658</name>
</gene>
<dbReference type="Proteomes" id="UP000704762">
    <property type="component" value="Unassembled WGS sequence"/>
</dbReference>
<keyword evidence="1" id="KW-0472">Membrane</keyword>
<feature type="transmembrane region" description="Helical" evidence="1">
    <location>
        <begin position="176"/>
        <end position="199"/>
    </location>
</feature>
<organism evidence="2 3">
    <name type="scientific">Microlunatus panaciterrae</name>
    <dbReference type="NCBI Taxonomy" id="400768"/>
    <lineage>
        <taxon>Bacteria</taxon>
        <taxon>Bacillati</taxon>
        <taxon>Actinomycetota</taxon>
        <taxon>Actinomycetes</taxon>
        <taxon>Propionibacteriales</taxon>
        <taxon>Propionibacteriaceae</taxon>
        <taxon>Microlunatus</taxon>
    </lineage>
</organism>
<evidence type="ECO:0000256" key="1">
    <source>
        <dbReference type="SAM" id="Phobius"/>
    </source>
</evidence>
<feature type="transmembrane region" description="Helical" evidence="1">
    <location>
        <begin position="144"/>
        <end position="170"/>
    </location>
</feature>
<reference evidence="2 3" key="1">
    <citation type="submission" date="2021-01" db="EMBL/GenBank/DDBJ databases">
        <title>Sequencing the genomes of 1000 actinobacteria strains.</title>
        <authorList>
            <person name="Klenk H.-P."/>
        </authorList>
    </citation>
    <scope>NUCLEOTIDE SEQUENCE [LARGE SCALE GENOMIC DNA]</scope>
    <source>
        <strain evidence="2 3">DSM 18662</strain>
    </source>
</reference>
<evidence type="ECO:0000313" key="2">
    <source>
        <dbReference type="EMBL" id="MBM7800737.1"/>
    </source>
</evidence>
<keyword evidence="1" id="KW-1133">Transmembrane helix</keyword>